<dbReference type="InterPro" id="IPR006026">
    <property type="entry name" value="Peptidase_Metallo"/>
</dbReference>
<keyword evidence="3" id="KW-0645">Protease</keyword>
<dbReference type="PANTHER" id="PTHR10127">
    <property type="entry name" value="DISCOIDIN, CUB, EGF, LAMININ , AND ZINC METALLOPROTEASE DOMAIN CONTAINING"/>
    <property type="match status" value="1"/>
</dbReference>
<evidence type="ECO:0000259" key="5">
    <source>
        <dbReference type="PROSITE" id="PS51864"/>
    </source>
</evidence>
<keyword evidence="4" id="KW-1133">Transmembrane helix</keyword>
<evidence type="ECO:0000256" key="4">
    <source>
        <dbReference type="SAM" id="Phobius"/>
    </source>
</evidence>
<gene>
    <name evidence="7" type="primary">SRAE_0000047400</name>
</gene>
<dbReference type="PROSITE" id="PS51864">
    <property type="entry name" value="ASTACIN"/>
    <property type="match status" value="1"/>
</dbReference>
<feature type="domain" description="Peptidase M12A" evidence="5">
    <location>
        <begin position="56"/>
        <end position="249"/>
    </location>
</feature>
<comment type="cofactor">
    <cofactor evidence="3">
        <name>Zn(2+)</name>
        <dbReference type="ChEBI" id="CHEBI:29105"/>
    </cofactor>
    <text evidence="3">Binds 1 zinc ion per subunit.</text>
</comment>
<keyword evidence="3" id="KW-0479">Metal-binding</keyword>
<name>A0A7I5TAP6_STRRB</name>
<keyword evidence="3" id="KW-0378">Hydrolase</keyword>
<reference evidence="6" key="1">
    <citation type="submission" date="2014-09" db="EMBL/GenBank/DDBJ databases">
        <authorList>
            <person name="Martin A.A."/>
        </authorList>
    </citation>
    <scope>NUCLEOTIDE SEQUENCE</scope>
    <source>
        <strain evidence="6">ED321</strain>
    </source>
</reference>
<dbReference type="PANTHER" id="PTHR10127:SF802">
    <property type="entry name" value="ZINC METALLOPROTEINASE NAS-10"/>
    <property type="match status" value="1"/>
</dbReference>
<keyword evidence="3" id="KW-0862">Zinc</keyword>
<dbReference type="InterPro" id="IPR024079">
    <property type="entry name" value="MetalloPept_cat_dom_sf"/>
</dbReference>
<reference evidence="7" key="2">
    <citation type="submission" date="2020-12" db="UniProtKB">
        <authorList>
            <consortium name="WormBaseParasite"/>
        </authorList>
    </citation>
    <scope>IDENTIFICATION</scope>
</reference>
<feature type="transmembrane region" description="Helical" evidence="4">
    <location>
        <begin position="21"/>
        <end position="39"/>
    </location>
</feature>
<dbReference type="GO" id="GO:0004222">
    <property type="term" value="F:metalloendopeptidase activity"/>
    <property type="evidence" value="ECO:0007669"/>
    <property type="project" value="UniProtKB-UniRule"/>
</dbReference>
<dbReference type="SMART" id="SM00235">
    <property type="entry name" value="ZnMc"/>
    <property type="match status" value="1"/>
</dbReference>
<evidence type="ECO:0000313" key="7">
    <source>
        <dbReference type="WBParaSite" id="SRAE_0000047400b.1"/>
    </source>
</evidence>
<evidence type="ECO:0000256" key="3">
    <source>
        <dbReference type="RuleBase" id="RU361183"/>
    </source>
</evidence>
<evidence type="ECO:0000256" key="2">
    <source>
        <dbReference type="PROSITE-ProRule" id="PRU01211"/>
    </source>
</evidence>
<dbReference type="SUPFAM" id="SSF55486">
    <property type="entry name" value="Metalloproteases ('zincins'), catalytic domain"/>
    <property type="match status" value="1"/>
</dbReference>
<accession>A0A7I5TAP6</accession>
<dbReference type="AlphaFoldDB" id="A0A7I5TAP6"/>
<dbReference type="InterPro" id="IPR001506">
    <property type="entry name" value="Peptidase_M12A"/>
</dbReference>
<evidence type="ECO:0000313" key="6">
    <source>
        <dbReference type="Proteomes" id="UP000035682"/>
    </source>
</evidence>
<dbReference type="Pfam" id="PF01400">
    <property type="entry name" value="Astacin"/>
    <property type="match status" value="1"/>
</dbReference>
<dbReference type="WBParaSite" id="SRAE_0000047400b.1">
    <property type="protein sequence ID" value="SRAE_0000047400b.1"/>
    <property type="gene ID" value="WBGene00256218"/>
</dbReference>
<keyword evidence="4" id="KW-0812">Transmembrane</keyword>
<sequence>KVNSKIYFYYKLNKSFFRVNSMITFPLIIIFFKIFNIVTGTNKSTISNNESQRQKRGILNDPSFIWKEKEIFFYVDPMLEYTDVKVALNRIAKETCLRFKRVIDYRQSLFAYIPGKFFETNLGKRNEIPHKIFVSIYVRDAGKIIRETMRALGVDYEHNRIDRNKYITISRRQIMSNYLKYFDLRFERMTNIYGLPYDYRSIMHFSINEYAKSRNSVMRARDKLMELQMGKSKYLTFCDAKLLNKKYCHYPYIPHPFCLYGGYQDPRNPTRCKCLPFLIGNQCQIPLPNSMLCTQENMYFVAENVVTRNLFIARKCSFFLQADSRKKISLRLKFSTTNAQLTSHCTEENSIEVKTQNDLSISGYLFCPNGKELRLISKQNLISIITNDFPFHLILEVSYVQI</sequence>
<dbReference type="GO" id="GO:0006508">
    <property type="term" value="P:proteolysis"/>
    <property type="evidence" value="ECO:0007669"/>
    <property type="project" value="UniProtKB-KW"/>
</dbReference>
<keyword evidence="6" id="KW-1185">Reference proteome</keyword>
<keyword evidence="3" id="KW-0482">Metalloprotease</keyword>
<protein>
    <recommendedName>
        <fullName evidence="3">Metalloendopeptidase</fullName>
        <ecNumber evidence="3">3.4.24.-</ecNumber>
    </recommendedName>
</protein>
<dbReference type="OrthoDB" id="291007at2759"/>
<dbReference type="GO" id="GO:0008270">
    <property type="term" value="F:zinc ion binding"/>
    <property type="evidence" value="ECO:0007669"/>
    <property type="project" value="InterPro"/>
</dbReference>
<feature type="active site" evidence="2">
    <location>
        <position position="147"/>
    </location>
</feature>
<dbReference type="Proteomes" id="UP000035682">
    <property type="component" value="Unplaced"/>
</dbReference>
<evidence type="ECO:0000256" key="1">
    <source>
        <dbReference type="ARBA" id="ARBA00023157"/>
    </source>
</evidence>
<dbReference type="EC" id="3.4.24.-" evidence="3"/>
<keyword evidence="4" id="KW-0472">Membrane</keyword>
<proteinExistence type="predicted"/>
<comment type="caution">
    <text evidence="2">Lacks conserved residue(s) required for the propagation of feature annotation.</text>
</comment>
<organism evidence="6 7">
    <name type="scientific">Strongyloides ratti</name>
    <name type="common">Parasitic roundworm</name>
    <dbReference type="NCBI Taxonomy" id="34506"/>
    <lineage>
        <taxon>Eukaryota</taxon>
        <taxon>Metazoa</taxon>
        <taxon>Ecdysozoa</taxon>
        <taxon>Nematoda</taxon>
        <taxon>Chromadorea</taxon>
        <taxon>Rhabditida</taxon>
        <taxon>Tylenchina</taxon>
        <taxon>Panagrolaimomorpha</taxon>
        <taxon>Strongyloidoidea</taxon>
        <taxon>Strongyloididae</taxon>
        <taxon>Strongyloides</taxon>
    </lineage>
</organism>
<keyword evidence="1" id="KW-1015">Disulfide bond</keyword>
<dbReference type="PRINTS" id="PR00480">
    <property type="entry name" value="ASTACIN"/>
</dbReference>
<dbReference type="Gene3D" id="3.40.390.10">
    <property type="entry name" value="Collagenase (Catalytic Domain)"/>
    <property type="match status" value="1"/>
</dbReference>